<keyword evidence="5" id="KW-1133">Transmembrane helix</keyword>
<name>D4H1K4_DENA2</name>
<evidence type="ECO:0000259" key="6">
    <source>
        <dbReference type="Pfam" id="PF00149"/>
    </source>
</evidence>
<dbReference type="InterPro" id="IPR051158">
    <property type="entry name" value="Metallophosphoesterase_sf"/>
</dbReference>
<dbReference type="SUPFAM" id="SSF56300">
    <property type="entry name" value="Metallo-dependent phosphatases"/>
    <property type="match status" value="1"/>
</dbReference>
<dbReference type="FunCoup" id="D4H1K4">
    <property type="interactions" value="127"/>
</dbReference>
<keyword evidence="5" id="KW-0812">Transmembrane</keyword>
<evidence type="ECO:0000256" key="5">
    <source>
        <dbReference type="SAM" id="Phobius"/>
    </source>
</evidence>
<evidence type="ECO:0000313" key="8">
    <source>
        <dbReference type="Proteomes" id="UP000002012"/>
    </source>
</evidence>
<dbReference type="Proteomes" id="UP000002012">
    <property type="component" value="Chromosome"/>
</dbReference>
<dbReference type="STRING" id="522772.Dacet_2001"/>
<sequence length="376" mass="41893" precursor="true">MFFFIASLIMLFMAVFSARILFNKKRYLIYGLLMFVAMYLAVAARILIAKSGFNHLLTTLSWIGYFTVGVVSILFCASVIQVAVNIFGYVVSKSSSRFSPARRHFLSKTMGSAMSLAVVPVSGYGFYRAVGDPVIKTIEIKKNGLNAAIDGFKIVQLTDIHVGPTIGAGKVRRIVEMTNTLSPDIVVITGDLVDGAAKYIADYITPLNNLQSKYGTYFVTGNHEYYSGASAWLRKIRELGIKVLDNSNEIIPHNGANLLLAGIPDIHADRFGYERYDPAKAKQTESPYDFSVILSHRPEIAREVAEHGYDLQLSGHTHGGQYFPWTYVIYLFHEFVKGLYEINNMSLYVSKGTAYWGPPLRIGAEPEITEIVLRHS</sequence>
<dbReference type="PANTHER" id="PTHR31302:SF0">
    <property type="entry name" value="TRANSMEMBRANE PROTEIN WITH METALLOPHOSPHOESTERASE DOMAIN"/>
    <property type="match status" value="1"/>
</dbReference>
<keyword evidence="5" id="KW-0472">Membrane</keyword>
<dbReference type="InterPro" id="IPR029052">
    <property type="entry name" value="Metallo-depent_PP-like"/>
</dbReference>
<dbReference type="Gene3D" id="3.60.21.10">
    <property type="match status" value="1"/>
</dbReference>
<dbReference type="GO" id="GO:0016787">
    <property type="term" value="F:hydrolase activity"/>
    <property type="evidence" value="ECO:0007669"/>
    <property type="project" value="UniProtKB-KW"/>
</dbReference>
<dbReference type="InParanoid" id="D4H1K4"/>
<evidence type="ECO:0000256" key="1">
    <source>
        <dbReference type="ARBA" id="ARBA00001968"/>
    </source>
</evidence>
<feature type="domain" description="Calcineurin-like phosphoesterase" evidence="6">
    <location>
        <begin position="152"/>
        <end position="319"/>
    </location>
</feature>
<reference evidence="7 8" key="1">
    <citation type="journal article" date="2010" name="Stand. Genomic Sci.">
        <title>Complete genome sequence of Denitrovibrio acetiphilus type strain (N2460).</title>
        <authorList>
            <person name="Kiss H."/>
            <person name="Lang E."/>
            <person name="Lapidus A."/>
            <person name="Copeland A."/>
            <person name="Nolan M."/>
            <person name="Glavina Del Rio T."/>
            <person name="Chen F."/>
            <person name="Lucas S."/>
            <person name="Tice H."/>
            <person name="Cheng J.F."/>
            <person name="Han C."/>
            <person name="Goodwin L."/>
            <person name="Pitluck S."/>
            <person name="Liolios K."/>
            <person name="Pati A."/>
            <person name="Ivanova N."/>
            <person name="Mavromatis K."/>
            <person name="Chen A."/>
            <person name="Palaniappan K."/>
            <person name="Land M."/>
            <person name="Hauser L."/>
            <person name="Chang Y.J."/>
            <person name="Jeffries C.D."/>
            <person name="Detter J.C."/>
            <person name="Brettin T."/>
            <person name="Spring S."/>
            <person name="Rohde M."/>
            <person name="Goker M."/>
            <person name="Woyke T."/>
            <person name="Bristow J."/>
            <person name="Eisen J.A."/>
            <person name="Markowitz V."/>
            <person name="Hugenholtz P."/>
            <person name="Kyrpides N.C."/>
            <person name="Klenk H.P."/>
        </authorList>
    </citation>
    <scope>NUCLEOTIDE SEQUENCE [LARGE SCALE GENOMIC DNA]</scope>
    <source>
        <strain evidence="8">DSM 12809 / NBRC 114555 / N2460</strain>
    </source>
</reference>
<keyword evidence="8" id="KW-1185">Reference proteome</keyword>
<dbReference type="GO" id="GO:0046872">
    <property type="term" value="F:metal ion binding"/>
    <property type="evidence" value="ECO:0007669"/>
    <property type="project" value="UniProtKB-KW"/>
</dbReference>
<comment type="cofactor">
    <cofactor evidence="1">
        <name>a divalent metal cation</name>
        <dbReference type="ChEBI" id="CHEBI:60240"/>
    </cofactor>
</comment>
<dbReference type="KEGG" id="dap:Dacet_2001"/>
<dbReference type="EMBL" id="CP001968">
    <property type="protein sequence ID" value="ADD68764.1"/>
    <property type="molecule type" value="Genomic_DNA"/>
</dbReference>
<evidence type="ECO:0000256" key="2">
    <source>
        <dbReference type="ARBA" id="ARBA00022723"/>
    </source>
</evidence>
<evidence type="ECO:0000256" key="3">
    <source>
        <dbReference type="ARBA" id="ARBA00022801"/>
    </source>
</evidence>
<dbReference type="PaxDb" id="522772-Dacet_2001"/>
<evidence type="ECO:0000256" key="4">
    <source>
        <dbReference type="ARBA" id="ARBA00061089"/>
    </source>
</evidence>
<comment type="similarity">
    <text evidence="4">Belongs to the metallophosphoesterase superfamily.</text>
</comment>
<feature type="transmembrane region" description="Helical" evidence="5">
    <location>
        <begin position="60"/>
        <end position="90"/>
    </location>
</feature>
<dbReference type="RefSeq" id="WP_013011268.1">
    <property type="nucleotide sequence ID" value="NC_013943.1"/>
</dbReference>
<dbReference type="Pfam" id="PF00149">
    <property type="entry name" value="Metallophos"/>
    <property type="match status" value="1"/>
</dbReference>
<keyword evidence="3" id="KW-0378">Hydrolase</keyword>
<dbReference type="HOGENOM" id="CLU_025443_5_1_0"/>
<dbReference type="CDD" id="cd07385">
    <property type="entry name" value="MPP_YkuE_C"/>
    <property type="match status" value="1"/>
</dbReference>
<dbReference type="OrthoDB" id="9780884at2"/>
<keyword evidence="2" id="KW-0479">Metal-binding</keyword>
<feature type="transmembrane region" description="Helical" evidence="5">
    <location>
        <begin position="27"/>
        <end position="48"/>
    </location>
</feature>
<organism evidence="7 8">
    <name type="scientific">Denitrovibrio acetiphilus (strain DSM 12809 / NBRC 114555 / N2460)</name>
    <dbReference type="NCBI Taxonomy" id="522772"/>
    <lineage>
        <taxon>Bacteria</taxon>
        <taxon>Pseudomonadati</taxon>
        <taxon>Deferribacterota</taxon>
        <taxon>Deferribacteres</taxon>
        <taxon>Deferribacterales</taxon>
        <taxon>Geovibrionaceae</taxon>
        <taxon>Denitrovibrio</taxon>
    </lineage>
</organism>
<feature type="transmembrane region" description="Helical" evidence="5">
    <location>
        <begin position="110"/>
        <end position="127"/>
    </location>
</feature>
<dbReference type="PANTHER" id="PTHR31302">
    <property type="entry name" value="TRANSMEMBRANE PROTEIN WITH METALLOPHOSPHOESTERASE DOMAIN-RELATED"/>
    <property type="match status" value="1"/>
</dbReference>
<gene>
    <name evidence="7" type="ordered locus">Dacet_2001</name>
</gene>
<dbReference type="eggNOG" id="COG1408">
    <property type="taxonomic scope" value="Bacteria"/>
</dbReference>
<protein>
    <submittedName>
        <fullName evidence="7">Metallophosphoesterase</fullName>
    </submittedName>
</protein>
<dbReference type="AlphaFoldDB" id="D4H1K4"/>
<dbReference type="FunFam" id="3.60.21.10:FF:000028">
    <property type="entry name" value="Putative metallophosphoesterase"/>
    <property type="match status" value="1"/>
</dbReference>
<evidence type="ECO:0000313" key="7">
    <source>
        <dbReference type="EMBL" id="ADD68764.1"/>
    </source>
</evidence>
<proteinExistence type="inferred from homology"/>
<accession>D4H1K4</accession>
<dbReference type="InterPro" id="IPR004843">
    <property type="entry name" value="Calcineurin-like_PHP"/>
</dbReference>